<sequence>MKISKSTFLEQENSYPGYQVSARDLEKIVQHYQEKYGIRLIINGTTPTSEKLIKDRQENFEQQKQRFLQLKYARFLQIFFHSPDVLSTTDPFAINKHDGVFKEYYQEIRNKIAPFLTSRGKVNSSLAPEELGELNRLCEELSCKPIFDKKINEFIEMNADFIGLTGEESEQEIQEICAGLTGDEAVGYIFTGQRLTGKAHFEIYICLPGKAIRPILYTFWPIDYFNLEGKLQLSSSSAEGNYFTPDLLHLSRKGTMQQQLIPQADVMSCGTLAMMYAKELLKDNAKQLKELTLSFTYYNDRGEKECFFLPSPQVLRYSQVSLYNEALKAIVSKQNVQNPGVVEKDNKTYPFKTLEKILEKSCEIAESKDDIEVQEENQRIMRFLPQFQEKWQQAYEEMLQKRQTMQQQTGNKYLLYSTHRMSNIAQGHYKEEIAGDDIVDLETKTM</sequence>
<dbReference type="RefSeq" id="WP_232505561.1">
    <property type="nucleotide sequence ID" value="NZ_CP016397.1"/>
</dbReference>
<dbReference type="KEGG" id="lcd:clem_04455"/>
<reference evidence="2" key="1">
    <citation type="submission" date="2016-07" db="EMBL/GenBank/DDBJ databases">
        <authorList>
            <person name="Florea S."/>
            <person name="Webb J.S."/>
            <person name="Jaromczyk J."/>
            <person name="Schardl C.L."/>
        </authorList>
    </citation>
    <scope>NUCLEOTIDE SEQUENCE [LARGE SCALE GENOMIC DNA]</scope>
    <source>
        <strain evidence="2">CDC-D5610</strain>
    </source>
</reference>
<evidence type="ECO:0000313" key="2">
    <source>
        <dbReference type="Proteomes" id="UP000201728"/>
    </source>
</evidence>
<organism evidence="1 2">
    <name type="scientific">Legionella clemsonensis</name>
    <dbReference type="NCBI Taxonomy" id="1867846"/>
    <lineage>
        <taxon>Bacteria</taxon>
        <taxon>Pseudomonadati</taxon>
        <taxon>Pseudomonadota</taxon>
        <taxon>Gammaproteobacteria</taxon>
        <taxon>Legionellales</taxon>
        <taxon>Legionellaceae</taxon>
        <taxon>Legionella</taxon>
    </lineage>
</organism>
<dbReference type="EMBL" id="CP016397">
    <property type="protein sequence ID" value="ASQ45449.1"/>
    <property type="molecule type" value="Genomic_DNA"/>
</dbReference>
<dbReference type="AlphaFoldDB" id="A0A222P0T0"/>
<gene>
    <name evidence="1" type="ORF">clem_04455</name>
</gene>
<keyword evidence="2" id="KW-1185">Reference proteome</keyword>
<evidence type="ECO:0000313" key="1">
    <source>
        <dbReference type="EMBL" id="ASQ45449.1"/>
    </source>
</evidence>
<dbReference type="Proteomes" id="UP000201728">
    <property type="component" value="Chromosome"/>
</dbReference>
<accession>A0A222P0T0</accession>
<proteinExistence type="predicted"/>
<protein>
    <submittedName>
        <fullName evidence="1">Uncharacterized protein</fullName>
    </submittedName>
</protein>
<name>A0A222P0T0_9GAMM</name>